<protein>
    <recommendedName>
        <fullName evidence="2">Smoothelin domain-containing protein</fullName>
    </recommendedName>
</protein>
<evidence type="ECO:0000259" key="2">
    <source>
        <dbReference type="Pfam" id="PF12510"/>
    </source>
</evidence>
<evidence type="ECO:0000256" key="1">
    <source>
        <dbReference type="SAM" id="MobiDB-lite"/>
    </source>
</evidence>
<name>A0ABQ8TG47_PERAM</name>
<feature type="compositionally biased region" description="Gly residues" evidence="1">
    <location>
        <begin position="433"/>
        <end position="444"/>
    </location>
</feature>
<gene>
    <name evidence="3" type="ORF">ANN_12190</name>
</gene>
<dbReference type="Proteomes" id="UP001148838">
    <property type="component" value="Unassembled WGS sequence"/>
</dbReference>
<dbReference type="SUPFAM" id="SSF53098">
    <property type="entry name" value="Ribonuclease H-like"/>
    <property type="match status" value="1"/>
</dbReference>
<feature type="region of interest" description="Disordered" evidence="1">
    <location>
        <begin position="426"/>
        <end position="446"/>
    </location>
</feature>
<accession>A0ABQ8TG47</accession>
<organism evidence="3 4">
    <name type="scientific">Periplaneta americana</name>
    <name type="common">American cockroach</name>
    <name type="synonym">Blatta americana</name>
    <dbReference type="NCBI Taxonomy" id="6978"/>
    <lineage>
        <taxon>Eukaryota</taxon>
        <taxon>Metazoa</taxon>
        <taxon>Ecdysozoa</taxon>
        <taxon>Arthropoda</taxon>
        <taxon>Hexapoda</taxon>
        <taxon>Insecta</taxon>
        <taxon>Pterygota</taxon>
        <taxon>Neoptera</taxon>
        <taxon>Polyneoptera</taxon>
        <taxon>Dictyoptera</taxon>
        <taxon>Blattodea</taxon>
        <taxon>Blattoidea</taxon>
        <taxon>Blattidae</taxon>
        <taxon>Blattinae</taxon>
        <taxon>Periplaneta</taxon>
    </lineage>
</organism>
<proteinExistence type="predicted"/>
<dbReference type="Gene3D" id="3.30.420.10">
    <property type="entry name" value="Ribonuclease H-like superfamily/Ribonuclease H"/>
    <property type="match status" value="1"/>
</dbReference>
<feature type="domain" description="Smoothelin" evidence="2">
    <location>
        <begin position="239"/>
        <end position="284"/>
    </location>
</feature>
<dbReference type="InterPro" id="IPR022189">
    <property type="entry name" value="SMTN"/>
</dbReference>
<evidence type="ECO:0000313" key="3">
    <source>
        <dbReference type="EMBL" id="KAJ4445510.1"/>
    </source>
</evidence>
<keyword evidence="4" id="KW-1185">Reference proteome</keyword>
<dbReference type="InterPro" id="IPR036397">
    <property type="entry name" value="RNaseH_sf"/>
</dbReference>
<evidence type="ECO:0000313" key="4">
    <source>
        <dbReference type="Proteomes" id="UP001148838"/>
    </source>
</evidence>
<reference evidence="3 4" key="1">
    <citation type="journal article" date="2022" name="Allergy">
        <title>Genome assembly and annotation of Periplaneta americana reveal a comprehensive cockroach allergen profile.</title>
        <authorList>
            <person name="Wang L."/>
            <person name="Xiong Q."/>
            <person name="Saelim N."/>
            <person name="Wang L."/>
            <person name="Nong W."/>
            <person name="Wan A.T."/>
            <person name="Shi M."/>
            <person name="Liu X."/>
            <person name="Cao Q."/>
            <person name="Hui J.H.L."/>
            <person name="Sookrung N."/>
            <person name="Leung T.F."/>
            <person name="Tungtrongchitr A."/>
            <person name="Tsui S.K.W."/>
        </authorList>
    </citation>
    <scope>NUCLEOTIDE SEQUENCE [LARGE SCALE GENOMIC DNA]</scope>
    <source>
        <strain evidence="3">PWHHKU_190912</strain>
    </source>
</reference>
<dbReference type="InterPro" id="IPR012337">
    <property type="entry name" value="RNaseH-like_sf"/>
</dbReference>
<dbReference type="Pfam" id="PF12510">
    <property type="entry name" value="Smoothelin"/>
    <property type="match status" value="1"/>
</dbReference>
<sequence>MLLSSARSLSTSLTTLSIIRLFTADTVKIHGDLVQQATSGQIPYLFRLLSAIQSLQSFNCDDPLVSRTQQLFHTLLCSDYEIGVVWIPGHVGIAGNEAADAAARAGALDGSLVYWRERWQDIRNYLKSKIWWQWEGEWSAQEGNRLRNIKNTVRVWDSSTRASRHEEVLLTRLRIGHCHLTHGHLLRGEPQPECDMPMFHLRWNTFYCVAGNMTMHGGNMEFGRHYVTLLKMILITTSTTNGKDLEQDLEEIWDERLLRQLLDNCSDYEGRRHIRARLRVVMAEQKACAGVVAAALADEEVAREQEDSGQILRHSIEEVNCPKTGLNLTSDTKMAPHEATRPGDNELDEARCKVLGLVLQLWFSQKMRRCLSWNIIFGHTKWGVRMASLLHVKEQHQQRFNNAAPNNTTMLAVVEKFRRTDQRCASAGSWSKTGGGTPKRGAGGRQCPTASLVPLPKIGAIRRKKNSALQVLAGYFRHLLTSQHCQADNIPHVVADNNHTDSMHVLLNIYITASLQKQLIAFSSLAVEMACTF</sequence>
<dbReference type="EMBL" id="JAJSOF020000009">
    <property type="protein sequence ID" value="KAJ4445510.1"/>
    <property type="molecule type" value="Genomic_DNA"/>
</dbReference>
<comment type="caution">
    <text evidence="3">The sequence shown here is derived from an EMBL/GenBank/DDBJ whole genome shotgun (WGS) entry which is preliminary data.</text>
</comment>